<accession>A0A1W1BJH1</accession>
<sequence>MITFDTPFQGVIKEKSTPSKIVLTLSDVTIEAPKTKRVSSKYIKKLSIIPLNNSTQIVATIANSHIHFLASKTTDGYGLRLRFLAQKRATKNQTKEESQNPLSMLPTSKGPNISNSYYIVIAIMLIGIIILLYLKKKVTTKQKTTPNKSKKAPWLFESTNITPQKEQQQKENKTNSVTIRFQKAINEDNSVVMLDFGAQSYLVLMGKSNILLDKFTDEKPSSQQEFESILQSRHEELESFLSTTDSAQNENIQEPLQAYKERAATLRYSENQ</sequence>
<keyword evidence="1" id="KW-0472">Membrane</keyword>
<dbReference type="EMBL" id="FPHH01000024">
    <property type="protein sequence ID" value="SFV53646.1"/>
    <property type="molecule type" value="Genomic_DNA"/>
</dbReference>
<keyword evidence="1" id="KW-0812">Transmembrane</keyword>
<organism evidence="2">
    <name type="scientific">hydrothermal vent metagenome</name>
    <dbReference type="NCBI Taxonomy" id="652676"/>
    <lineage>
        <taxon>unclassified sequences</taxon>
        <taxon>metagenomes</taxon>
        <taxon>ecological metagenomes</taxon>
    </lineage>
</organism>
<name>A0A1W1BJH1_9ZZZZ</name>
<dbReference type="AlphaFoldDB" id="A0A1W1BJH1"/>
<keyword evidence="1" id="KW-1133">Transmembrane helix</keyword>
<evidence type="ECO:0000313" key="2">
    <source>
        <dbReference type="EMBL" id="SFV53646.1"/>
    </source>
</evidence>
<gene>
    <name evidence="2" type="ORF">MNB_SM-5-310</name>
</gene>
<feature type="transmembrane region" description="Helical" evidence="1">
    <location>
        <begin position="116"/>
        <end position="134"/>
    </location>
</feature>
<evidence type="ECO:0000256" key="1">
    <source>
        <dbReference type="SAM" id="Phobius"/>
    </source>
</evidence>
<proteinExistence type="predicted"/>
<protein>
    <submittedName>
        <fullName evidence="2">Membrane protein</fullName>
    </submittedName>
</protein>
<reference evidence="2" key="1">
    <citation type="submission" date="2016-10" db="EMBL/GenBank/DDBJ databases">
        <authorList>
            <person name="de Groot N.N."/>
        </authorList>
    </citation>
    <scope>NUCLEOTIDE SEQUENCE</scope>
</reference>